<evidence type="ECO:0000256" key="1">
    <source>
        <dbReference type="ARBA" id="ARBA00004429"/>
    </source>
</evidence>
<keyword evidence="8 11" id="KW-1133">Transmembrane helix</keyword>
<dbReference type="Pfam" id="PF02687">
    <property type="entry name" value="FtsX"/>
    <property type="match status" value="1"/>
</dbReference>
<dbReference type="PROSITE" id="PS50893">
    <property type="entry name" value="ABC_TRANSPORTER_2"/>
    <property type="match status" value="1"/>
</dbReference>
<dbReference type="Pfam" id="PF12704">
    <property type="entry name" value="MacB_PCD"/>
    <property type="match status" value="1"/>
</dbReference>
<dbReference type="InterPro" id="IPR003593">
    <property type="entry name" value="AAA+_ATPase"/>
</dbReference>
<comment type="subcellular location">
    <subcellularLocation>
        <location evidence="1">Cell inner membrane</location>
        <topology evidence="1">Multi-pass membrane protein</topology>
    </subcellularLocation>
</comment>
<evidence type="ECO:0000259" key="12">
    <source>
        <dbReference type="PROSITE" id="PS50893"/>
    </source>
</evidence>
<dbReference type="EMBL" id="CP127162">
    <property type="protein sequence ID" value="WIV17267.1"/>
    <property type="molecule type" value="Genomic_DNA"/>
</dbReference>
<evidence type="ECO:0000256" key="4">
    <source>
        <dbReference type="ARBA" id="ARBA00022519"/>
    </source>
</evidence>
<dbReference type="Gene3D" id="3.40.50.300">
    <property type="entry name" value="P-loop containing nucleotide triphosphate hydrolases"/>
    <property type="match status" value="1"/>
</dbReference>
<feature type="transmembrane region" description="Helical" evidence="11">
    <location>
        <begin position="607"/>
        <end position="625"/>
    </location>
</feature>
<keyword evidence="7 13" id="KW-0067">ATP-binding</keyword>
<organism evidence="13 14">
    <name type="scientific">Paenibacillus polygoni</name>
    <dbReference type="NCBI Taxonomy" id="3050112"/>
    <lineage>
        <taxon>Bacteria</taxon>
        <taxon>Bacillati</taxon>
        <taxon>Bacillota</taxon>
        <taxon>Bacilli</taxon>
        <taxon>Bacillales</taxon>
        <taxon>Paenibacillaceae</taxon>
        <taxon>Paenibacillus</taxon>
    </lineage>
</organism>
<keyword evidence="4" id="KW-0997">Cell inner membrane</keyword>
<evidence type="ECO:0000313" key="13">
    <source>
        <dbReference type="EMBL" id="WIV17267.1"/>
    </source>
</evidence>
<reference evidence="13 14" key="1">
    <citation type="submission" date="2023-06" db="EMBL/GenBank/DDBJ databases">
        <title>Paenibacillus polygonum sp. nov., an endophytic bacterium, isolated from Polygonum lapathifolium L. in Nanji Wetland National Nature Reserve, South of Poyang Lake, Jiangxi Province, China.</title>
        <authorList>
            <person name="Yu Z."/>
        </authorList>
    </citation>
    <scope>NUCLEOTIDE SEQUENCE [LARGE SCALE GENOMIC DNA]</scope>
    <source>
        <strain evidence="13 14">C31</strain>
    </source>
</reference>
<dbReference type="InterPro" id="IPR017871">
    <property type="entry name" value="ABC_transporter-like_CS"/>
</dbReference>
<keyword evidence="6" id="KW-0547">Nucleotide-binding</keyword>
<dbReference type="InterPro" id="IPR003439">
    <property type="entry name" value="ABC_transporter-like_ATP-bd"/>
</dbReference>
<dbReference type="Proteomes" id="UP001236415">
    <property type="component" value="Chromosome"/>
</dbReference>
<dbReference type="InterPro" id="IPR027417">
    <property type="entry name" value="P-loop_NTPase"/>
</dbReference>
<dbReference type="RefSeq" id="WP_285741480.1">
    <property type="nucleotide sequence ID" value="NZ_CP127162.1"/>
</dbReference>
<dbReference type="InterPro" id="IPR017911">
    <property type="entry name" value="MacB-like_ATP-bd"/>
</dbReference>
<dbReference type="SUPFAM" id="SSF52540">
    <property type="entry name" value="P-loop containing nucleoside triphosphate hydrolases"/>
    <property type="match status" value="1"/>
</dbReference>
<keyword evidence="5 11" id="KW-0812">Transmembrane</keyword>
<keyword evidence="14" id="KW-1185">Reference proteome</keyword>
<evidence type="ECO:0000256" key="8">
    <source>
        <dbReference type="ARBA" id="ARBA00022989"/>
    </source>
</evidence>
<feature type="transmembrane region" description="Helical" evidence="11">
    <location>
        <begin position="510"/>
        <end position="539"/>
    </location>
</feature>
<dbReference type="InterPro" id="IPR025857">
    <property type="entry name" value="MacB_PCD"/>
</dbReference>
<gene>
    <name evidence="13" type="ORF">QPK24_12460</name>
</gene>
<evidence type="ECO:0000256" key="5">
    <source>
        <dbReference type="ARBA" id="ARBA00022692"/>
    </source>
</evidence>
<dbReference type="Pfam" id="PF00005">
    <property type="entry name" value="ABC_tran"/>
    <property type="match status" value="1"/>
</dbReference>
<dbReference type="PANTHER" id="PTHR42798">
    <property type="entry name" value="LIPOPROTEIN-RELEASING SYSTEM ATP-BINDING PROTEIN LOLD"/>
    <property type="match status" value="1"/>
</dbReference>
<comment type="similarity">
    <text evidence="10">Belongs to the ABC transporter superfamily. Macrolide exporter (TC 3.A.1.122) family.</text>
</comment>
<evidence type="ECO:0000313" key="14">
    <source>
        <dbReference type="Proteomes" id="UP001236415"/>
    </source>
</evidence>
<keyword evidence="3" id="KW-1003">Cell membrane</keyword>
<feature type="transmembrane region" description="Helical" evidence="11">
    <location>
        <begin position="560"/>
        <end position="587"/>
    </location>
</feature>
<name>A0ABY8WWD7_9BACL</name>
<feature type="transmembrane region" description="Helical" evidence="11">
    <location>
        <begin position="270"/>
        <end position="293"/>
    </location>
</feature>
<evidence type="ECO:0000256" key="9">
    <source>
        <dbReference type="ARBA" id="ARBA00023136"/>
    </source>
</evidence>
<proteinExistence type="inferred from homology"/>
<evidence type="ECO:0000256" key="10">
    <source>
        <dbReference type="ARBA" id="ARBA00038388"/>
    </source>
</evidence>
<keyword evidence="9 11" id="KW-0472">Membrane</keyword>
<protein>
    <submittedName>
        <fullName evidence="13">ATP-binding cassette domain-containing protein</fullName>
    </submittedName>
</protein>
<dbReference type="CDD" id="cd03255">
    <property type="entry name" value="ABC_MJ0796_LolCDE_FtsE"/>
    <property type="match status" value="1"/>
</dbReference>
<dbReference type="PANTHER" id="PTHR42798:SF6">
    <property type="entry name" value="CELL DIVISION ATP-BINDING PROTEIN FTSE"/>
    <property type="match status" value="1"/>
</dbReference>
<dbReference type="PROSITE" id="PS00211">
    <property type="entry name" value="ABC_TRANSPORTER_1"/>
    <property type="match status" value="1"/>
</dbReference>
<evidence type="ECO:0000256" key="11">
    <source>
        <dbReference type="SAM" id="Phobius"/>
    </source>
</evidence>
<evidence type="ECO:0000256" key="7">
    <source>
        <dbReference type="ARBA" id="ARBA00022840"/>
    </source>
</evidence>
<evidence type="ECO:0000256" key="3">
    <source>
        <dbReference type="ARBA" id="ARBA00022475"/>
    </source>
</evidence>
<dbReference type="GO" id="GO:0005524">
    <property type="term" value="F:ATP binding"/>
    <property type="evidence" value="ECO:0007669"/>
    <property type="project" value="UniProtKB-KW"/>
</dbReference>
<sequence>MNVLELHHIDKNYKLTGGELYHALRDISVSFKKGELVSIIGESGSGKSTLMNIIGGLDSDFTGKLLFNGENIGEYSEKQLDEYRKNKIGFIFQSFNLISHLSILDNVTIAMTLSNVSKEERKKRAEKILEQVGLKQHIHKKPNQLSGGQKQRVAIARALINDPEVIIADEPTGALDSGTTDQVLKIIEDIAKRGKLVIMVTHSDKVAAHSSRVIRIADGEIIDDRKGRELAYVEETADSSDFPKGTKNLSFASAVTLAFQNMKAKITRNIWVSLGASIGIMSVILMLSLGGGLKAYVNQTINSMINPLVVEVNMDNHTEEPSVSKEEMNPLSGNSTPFTEADLETLSKIEHVDSMDKSVNIMGFGTNSIIYGDESTSVLSISTMSPNVTDSALLDGSFPGDNEIVIQDEIATALGGDMIGKSVTLKWLVDEQFYSADFIVSGIANNNYVNFEDLAQVYADNGNELQPTTVYLVTDDESHTDAIKAEIEKLGYKGSAQEAMMKLFNDMIDALTFVLASISGVSLFVSAIMILVILYISVVERTKEIGVLKAIGARRKDIKRIFVSEAFLIGLFSGMIAVTITSILGWIANRISSSLFDMNIVQMEMSYITFGIVTSIVISMLSGLLPASKAAKLDPVDSLRRE</sequence>
<evidence type="ECO:0000256" key="6">
    <source>
        <dbReference type="ARBA" id="ARBA00022741"/>
    </source>
</evidence>
<accession>A0ABY8WWD7</accession>
<evidence type="ECO:0000256" key="2">
    <source>
        <dbReference type="ARBA" id="ARBA00022448"/>
    </source>
</evidence>
<dbReference type="InterPro" id="IPR003838">
    <property type="entry name" value="ABC3_permease_C"/>
</dbReference>
<keyword evidence="2" id="KW-0813">Transport</keyword>
<dbReference type="SMART" id="SM00382">
    <property type="entry name" value="AAA"/>
    <property type="match status" value="1"/>
</dbReference>
<feature type="domain" description="ABC transporter" evidence="12">
    <location>
        <begin position="4"/>
        <end position="243"/>
    </location>
</feature>